<evidence type="ECO:0000313" key="2">
    <source>
        <dbReference type="Proteomes" id="UP000814033"/>
    </source>
</evidence>
<evidence type="ECO:0000313" key="1">
    <source>
        <dbReference type="EMBL" id="KAI0038737.1"/>
    </source>
</evidence>
<keyword evidence="2" id="KW-1185">Reference proteome</keyword>
<gene>
    <name evidence="1" type="ORF">FA95DRAFT_1149670</name>
</gene>
<reference evidence="1" key="1">
    <citation type="submission" date="2021-02" db="EMBL/GenBank/DDBJ databases">
        <authorList>
            <consortium name="DOE Joint Genome Institute"/>
            <person name="Ahrendt S."/>
            <person name="Looney B.P."/>
            <person name="Miyauchi S."/>
            <person name="Morin E."/>
            <person name="Drula E."/>
            <person name="Courty P.E."/>
            <person name="Chicoki N."/>
            <person name="Fauchery L."/>
            <person name="Kohler A."/>
            <person name="Kuo A."/>
            <person name="Labutti K."/>
            <person name="Pangilinan J."/>
            <person name="Lipzen A."/>
            <person name="Riley R."/>
            <person name="Andreopoulos W."/>
            <person name="He G."/>
            <person name="Johnson J."/>
            <person name="Barry K.W."/>
            <person name="Grigoriev I.V."/>
            <person name="Nagy L."/>
            <person name="Hibbett D."/>
            <person name="Henrissat B."/>
            <person name="Matheny P.B."/>
            <person name="Labbe J."/>
            <person name="Martin F."/>
        </authorList>
    </citation>
    <scope>NUCLEOTIDE SEQUENCE</scope>
    <source>
        <strain evidence="1">FP105234-sp</strain>
    </source>
</reference>
<dbReference type="EMBL" id="MU276424">
    <property type="protein sequence ID" value="KAI0038737.1"/>
    <property type="molecule type" value="Genomic_DNA"/>
</dbReference>
<protein>
    <submittedName>
        <fullName evidence="1">Uncharacterized protein</fullName>
    </submittedName>
</protein>
<comment type="caution">
    <text evidence="1">The sequence shown here is derived from an EMBL/GenBank/DDBJ whole genome shotgun (WGS) entry which is preliminary data.</text>
</comment>
<name>A0ACB8R4C8_9AGAM</name>
<sequence length="116" mass="12418">MALGLTVNRSPISSPKLPGSIDLLGSKVDLNSLYSPFIAEPPTALEESSTTTSRAPGVHSRSTPSPVVVRSPSTSSCGNCKACRSTSQCARRTRRPSKAKLRRRLREGSDDEDGYL</sequence>
<accession>A0ACB8R4C8</accession>
<proteinExistence type="predicted"/>
<organism evidence="1 2">
    <name type="scientific">Auriscalpium vulgare</name>
    <dbReference type="NCBI Taxonomy" id="40419"/>
    <lineage>
        <taxon>Eukaryota</taxon>
        <taxon>Fungi</taxon>
        <taxon>Dikarya</taxon>
        <taxon>Basidiomycota</taxon>
        <taxon>Agaricomycotina</taxon>
        <taxon>Agaricomycetes</taxon>
        <taxon>Russulales</taxon>
        <taxon>Auriscalpiaceae</taxon>
        <taxon>Auriscalpium</taxon>
    </lineage>
</organism>
<dbReference type="Proteomes" id="UP000814033">
    <property type="component" value="Unassembled WGS sequence"/>
</dbReference>
<reference evidence="1" key="2">
    <citation type="journal article" date="2022" name="New Phytol.">
        <title>Evolutionary transition to the ectomycorrhizal habit in the genomes of a hyperdiverse lineage of mushroom-forming fungi.</title>
        <authorList>
            <person name="Looney B."/>
            <person name="Miyauchi S."/>
            <person name="Morin E."/>
            <person name="Drula E."/>
            <person name="Courty P.E."/>
            <person name="Kohler A."/>
            <person name="Kuo A."/>
            <person name="LaButti K."/>
            <person name="Pangilinan J."/>
            <person name="Lipzen A."/>
            <person name="Riley R."/>
            <person name="Andreopoulos W."/>
            <person name="He G."/>
            <person name="Johnson J."/>
            <person name="Nolan M."/>
            <person name="Tritt A."/>
            <person name="Barry K.W."/>
            <person name="Grigoriev I.V."/>
            <person name="Nagy L.G."/>
            <person name="Hibbett D."/>
            <person name="Henrissat B."/>
            <person name="Matheny P.B."/>
            <person name="Labbe J."/>
            <person name="Martin F.M."/>
        </authorList>
    </citation>
    <scope>NUCLEOTIDE SEQUENCE</scope>
    <source>
        <strain evidence="1">FP105234-sp</strain>
    </source>
</reference>